<protein>
    <recommendedName>
        <fullName evidence="1">Protein kinase domain-containing protein</fullName>
    </recommendedName>
</protein>
<dbReference type="Proteomes" id="UP000053989">
    <property type="component" value="Unassembled WGS sequence"/>
</dbReference>
<sequence>DERYRPCFLGAVIRLTRKTLVYPSCLGIRGIGGCTRTNGQGGFGIIYKGSLLGRTVALKKLKDQRQGYNKLTKDFAYEAVLWRNVNHINCLPFYGIFQGNDGDLYLISPWMERGDLSVYLSNNPDADRLPLVYDIARGLEYLHSMQPTIVHGDLKCLNIFVTSTRRACIADFGLSNVRDFSSKANSSMTIGGTRGFIAPELYLAQSDEQPRNFDLRRCDMFAFGIVIYEMYAGEQSKLHRCNISGGNRPPLLSQELCKMRGLDDDIWQLIECLWKQDPDVRLVAESARAFVGYKLQARNEMRSSLSGQDPEWDLGFLRRLSVAMSPFELRGPVAT</sequence>
<reference evidence="3" key="2">
    <citation type="submission" date="2015-01" db="EMBL/GenBank/DDBJ databases">
        <title>Evolutionary Origins and Diversification of the Mycorrhizal Mutualists.</title>
        <authorList>
            <consortium name="DOE Joint Genome Institute"/>
            <consortium name="Mycorrhizal Genomics Consortium"/>
            <person name="Kohler A."/>
            <person name="Kuo A."/>
            <person name="Nagy L.G."/>
            <person name="Floudas D."/>
            <person name="Copeland A."/>
            <person name="Barry K.W."/>
            <person name="Cichocki N."/>
            <person name="Veneault-Fourrey C."/>
            <person name="LaButti K."/>
            <person name="Lindquist E.A."/>
            <person name="Lipzen A."/>
            <person name="Lundell T."/>
            <person name="Morin E."/>
            <person name="Murat C."/>
            <person name="Riley R."/>
            <person name="Ohm R."/>
            <person name="Sun H."/>
            <person name="Tunlid A."/>
            <person name="Henrissat B."/>
            <person name="Grigoriev I.V."/>
            <person name="Hibbett D.S."/>
            <person name="Martin F."/>
        </authorList>
    </citation>
    <scope>NUCLEOTIDE SEQUENCE [LARGE SCALE GENOMIC DNA]</scope>
    <source>
        <strain evidence="3">Foug A</strain>
    </source>
</reference>
<dbReference type="HOGENOM" id="CLU_000288_7_18_1"/>
<dbReference type="InterPro" id="IPR000719">
    <property type="entry name" value="Prot_kinase_dom"/>
</dbReference>
<dbReference type="InterPro" id="IPR011009">
    <property type="entry name" value="Kinase-like_dom_sf"/>
</dbReference>
<evidence type="ECO:0000313" key="2">
    <source>
        <dbReference type="EMBL" id="KIM69561.1"/>
    </source>
</evidence>
<dbReference type="PROSITE" id="PS00108">
    <property type="entry name" value="PROTEIN_KINASE_ST"/>
    <property type="match status" value="1"/>
</dbReference>
<accession>A0A0C3ENZ4</accession>
<gene>
    <name evidence="2" type="ORF">SCLCIDRAFT_102455</name>
</gene>
<dbReference type="InParanoid" id="A0A0C3ENZ4"/>
<feature type="non-terminal residue" evidence="2">
    <location>
        <position position="1"/>
    </location>
</feature>
<feature type="domain" description="Protein kinase" evidence="1">
    <location>
        <begin position="32"/>
        <end position="291"/>
    </location>
</feature>
<dbReference type="PROSITE" id="PS50011">
    <property type="entry name" value="PROTEIN_KINASE_DOM"/>
    <property type="match status" value="1"/>
</dbReference>
<dbReference type="GO" id="GO:0005524">
    <property type="term" value="F:ATP binding"/>
    <property type="evidence" value="ECO:0007669"/>
    <property type="project" value="InterPro"/>
</dbReference>
<organism evidence="2 3">
    <name type="scientific">Scleroderma citrinum Foug A</name>
    <dbReference type="NCBI Taxonomy" id="1036808"/>
    <lineage>
        <taxon>Eukaryota</taxon>
        <taxon>Fungi</taxon>
        <taxon>Dikarya</taxon>
        <taxon>Basidiomycota</taxon>
        <taxon>Agaricomycotina</taxon>
        <taxon>Agaricomycetes</taxon>
        <taxon>Agaricomycetidae</taxon>
        <taxon>Boletales</taxon>
        <taxon>Sclerodermatineae</taxon>
        <taxon>Sclerodermataceae</taxon>
        <taxon>Scleroderma</taxon>
    </lineage>
</organism>
<reference evidence="2 3" key="1">
    <citation type="submission" date="2014-04" db="EMBL/GenBank/DDBJ databases">
        <authorList>
            <consortium name="DOE Joint Genome Institute"/>
            <person name="Kuo A."/>
            <person name="Kohler A."/>
            <person name="Nagy L.G."/>
            <person name="Floudas D."/>
            <person name="Copeland A."/>
            <person name="Barry K.W."/>
            <person name="Cichocki N."/>
            <person name="Veneault-Fourrey C."/>
            <person name="LaButti K."/>
            <person name="Lindquist E.A."/>
            <person name="Lipzen A."/>
            <person name="Lundell T."/>
            <person name="Morin E."/>
            <person name="Murat C."/>
            <person name="Sun H."/>
            <person name="Tunlid A."/>
            <person name="Henrissat B."/>
            <person name="Grigoriev I.V."/>
            <person name="Hibbett D.S."/>
            <person name="Martin F."/>
            <person name="Nordberg H.P."/>
            <person name="Cantor M.N."/>
            <person name="Hua S.X."/>
        </authorList>
    </citation>
    <scope>NUCLEOTIDE SEQUENCE [LARGE SCALE GENOMIC DNA]</scope>
    <source>
        <strain evidence="2 3">Foug A</strain>
    </source>
</reference>
<dbReference type="InterPro" id="IPR051681">
    <property type="entry name" value="Ser/Thr_Kinases-Pseudokinases"/>
</dbReference>
<evidence type="ECO:0000313" key="3">
    <source>
        <dbReference type="Proteomes" id="UP000053989"/>
    </source>
</evidence>
<dbReference type="OrthoDB" id="122279at2759"/>
<name>A0A0C3ENZ4_9AGAM</name>
<dbReference type="Gene3D" id="1.10.510.10">
    <property type="entry name" value="Transferase(Phosphotransferase) domain 1"/>
    <property type="match status" value="1"/>
</dbReference>
<dbReference type="SUPFAM" id="SSF56112">
    <property type="entry name" value="Protein kinase-like (PK-like)"/>
    <property type="match status" value="1"/>
</dbReference>
<dbReference type="PANTHER" id="PTHR44329">
    <property type="entry name" value="SERINE/THREONINE-PROTEIN KINASE TNNI3K-RELATED"/>
    <property type="match status" value="1"/>
</dbReference>
<dbReference type="EMBL" id="KN822006">
    <property type="protein sequence ID" value="KIM69561.1"/>
    <property type="molecule type" value="Genomic_DNA"/>
</dbReference>
<dbReference type="Pfam" id="PF00069">
    <property type="entry name" value="Pkinase"/>
    <property type="match status" value="1"/>
</dbReference>
<dbReference type="AlphaFoldDB" id="A0A0C3ENZ4"/>
<dbReference type="GO" id="GO:0004674">
    <property type="term" value="F:protein serine/threonine kinase activity"/>
    <property type="evidence" value="ECO:0007669"/>
    <property type="project" value="TreeGrafter"/>
</dbReference>
<dbReference type="STRING" id="1036808.A0A0C3ENZ4"/>
<evidence type="ECO:0000259" key="1">
    <source>
        <dbReference type="PROSITE" id="PS50011"/>
    </source>
</evidence>
<dbReference type="InterPro" id="IPR008271">
    <property type="entry name" value="Ser/Thr_kinase_AS"/>
</dbReference>
<dbReference type="SMART" id="SM00220">
    <property type="entry name" value="S_TKc"/>
    <property type="match status" value="1"/>
</dbReference>
<keyword evidence="3" id="KW-1185">Reference proteome</keyword>
<proteinExistence type="predicted"/>